<protein>
    <recommendedName>
        <fullName evidence="7">Small ribosomal subunit protein mS29</fullName>
    </recommendedName>
</protein>
<dbReference type="InterPro" id="IPR019368">
    <property type="entry name" value="Ribosomal_mS29"/>
</dbReference>
<keyword evidence="5" id="KW-0496">Mitochondrion</keyword>
<evidence type="ECO:0000256" key="3">
    <source>
        <dbReference type="ARBA" id="ARBA00022946"/>
    </source>
</evidence>
<sequence>PELLPENITLANVGFVGSQPRELIGKFKPAQFPGRLFETFSVTHSDGLMVREPLCQIAALVAGPVEARAASPPLMLAGPSGAGKSATMLQVISQAHLHNWFVMYLPRASNWVDASQPYARSSDPNVYLQSETAAQWLQFLSKINAKVLETLTLPEAVTLGQQTLEQGAPLAKLLNLGGQQPALAHTVLETLLGWAQSPGLEAPILLAVDQMNAFFISTDYYDAQDQRLQPNQLRLVRSLLPFLTHQTQLQNGLVVGATSLSNPHFNVPAI</sequence>
<proteinExistence type="inferred from homology"/>
<evidence type="ECO:0000256" key="7">
    <source>
        <dbReference type="ARBA" id="ARBA00035140"/>
    </source>
</evidence>
<evidence type="ECO:0000256" key="1">
    <source>
        <dbReference type="ARBA" id="ARBA00004173"/>
    </source>
</evidence>
<evidence type="ECO:0000256" key="6">
    <source>
        <dbReference type="ARBA" id="ARBA00023274"/>
    </source>
</evidence>
<dbReference type="Proteomes" id="UP000268162">
    <property type="component" value="Unassembled WGS sequence"/>
</dbReference>
<keyword evidence="3" id="KW-0809">Transit peptide</keyword>
<evidence type="ECO:0000256" key="5">
    <source>
        <dbReference type="ARBA" id="ARBA00023128"/>
    </source>
</evidence>
<dbReference type="AlphaFoldDB" id="A0A4P9ZN90"/>
<comment type="similarity">
    <text evidence="2">Belongs to the mitochondrion-specific ribosomal protein mS29 family.</text>
</comment>
<gene>
    <name evidence="8" type="ORF">BJ085DRAFT_569</name>
</gene>
<dbReference type="EMBL" id="ML003145">
    <property type="protein sequence ID" value="RKP34588.1"/>
    <property type="molecule type" value="Genomic_DNA"/>
</dbReference>
<dbReference type="GO" id="GO:0003735">
    <property type="term" value="F:structural constituent of ribosome"/>
    <property type="evidence" value="ECO:0007669"/>
    <property type="project" value="TreeGrafter"/>
</dbReference>
<evidence type="ECO:0000313" key="9">
    <source>
        <dbReference type="Proteomes" id="UP000268162"/>
    </source>
</evidence>
<keyword evidence="9" id="KW-1185">Reference proteome</keyword>
<feature type="non-terminal residue" evidence="8">
    <location>
        <position position="270"/>
    </location>
</feature>
<keyword evidence="6" id="KW-0687">Ribonucleoprotein</keyword>
<comment type="subcellular location">
    <subcellularLocation>
        <location evidence="1">Mitochondrion</location>
    </subcellularLocation>
</comment>
<accession>A0A4P9ZN90</accession>
<dbReference type="STRING" id="215637.A0A4P9ZN90"/>
<dbReference type="PANTHER" id="PTHR12810">
    <property type="entry name" value="MITOCHONDRIAL 28S RIBOSOMAL PROTEIN S29"/>
    <property type="match status" value="1"/>
</dbReference>
<dbReference type="PANTHER" id="PTHR12810:SF0">
    <property type="entry name" value="SMALL RIBOSOMAL SUBUNIT PROTEIN MS29"/>
    <property type="match status" value="1"/>
</dbReference>
<dbReference type="GO" id="GO:0005763">
    <property type="term" value="C:mitochondrial small ribosomal subunit"/>
    <property type="evidence" value="ECO:0007669"/>
    <property type="project" value="TreeGrafter"/>
</dbReference>
<evidence type="ECO:0000313" key="8">
    <source>
        <dbReference type="EMBL" id="RKP34588.1"/>
    </source>
</evidence>
<evidence type="ECO:0000256" key="2">
    <source>
        <dbReference type="ARBA" id="ARBA00009863"/>
    </source>
</evidence>
<organism evidence="8 9">
    <name type="scientific">Dimargaris cristalligena</name>
    <dbReference type="NCBI Taxonomy" id="215637"/>
    <lineage>
        <taxon>Eukaryota</taxon>
        <taxon>Fungi</taxon>
        <taxon>Fungi incertae sedis</taxon>
        <taxon>Zoopagomycota</taxon>
        <taxon>Kickxellomycotina</taxon>
        <taxon>Dimargaritomycetes</taxon>
        <taxon>Dimargaritales</taxon>
        <taxon>Dimargaritaceae</taxon>
        <taxon>Dimargaris</taxon>
    </lineage>
</organism>
<name>A0A4P9ZN90_9FUNG</name>
<dbReference type="Pfam" id="PF10236">
    <property type="entry name" value="DAP3"/>
    <property type="match status" value="1"/>
</dbReference>
<keyword evidence="4" id="KW-0689">Ribosomal protein</keyword>
<reference evidence="9" key="1">
    <citation type="journal article" date="2018" name="Nat. Microbiol.">
        <title>Leveraging single-cell genomics to expand the fungal tree of life.</title>
        <authorList>
            <person name="Ahrendt S.R."/>
            <person name="Quandt C.A."/>
            <person name="Ciobanu D."/>
            <person name="Clum A."/>
            <person name="Salamov A."/>
            <person name="Andreopoulos B."/>
            <person name="Cheng J.F."/>
            <person name="Woyke T."/>
            <person name="Pelin A."/>
            <person name="Henrissat B."/>
            <person name="Reynolds N.K."/>
            <person name="Benny G.L."/>
            <person name="Smith M.E."/>
            <person name="James T.Y."/>
            <person name="Grigoriev I.V."/>
        </authorList>
    </citation>
    <scope>NUCLEOTIDE SEQUENCE [LARGE SCALE GENOMIC DNA]</scope>
    <source>
        <strain evidence="9">RSA 468</strain>
    </source>
</reference>
<evidence type="ECO:0000256" key="4">
    <source>
        <dbReference type="ARBA" id="ARBA00022980"/>
    </source>
</evidence>
<feature type="non-terminal residue" evidence="8">
    <location>
        <position position="1"/>
    </location>
</feature>